<dbReference type="AlphaFoldDB" id="A0A6N7YMI2"/>
<name>A0A6N7YMI2_9PSEU</name>
<dbReference type="SUPFAM" id="SSF53850">
    <property type="entry name" value="Periplasmic binding protein-like II"/>
    <property type="match status" value="1"/>
</dbReference>
<dbReference type="Gene3D" id="3.40.190.10">
    <property type="entry name" value="Periplasmic binding protein-like II"/>
    <property type="match status" value="2"/>
</dbReference>
<evidence type="ECO:0000313" key="4">
    <source>
        <dbReference type="Proteomes" id="UP000440096"/>
    </source>
</evidence>
<keyword evidence="1" id="KW-0732">Signal</keyword>
<feature type="signal peptide" evidence="1">
    <location>
        <begin position="1"/>
        <end position="24"/>
    </location>
</feature>
<dbReference type="OrthoDB" id="8892982at2"/>
<gene>
    <name evidence="3" type="ORF">GKO32_04450</name>
</gene>
<protein>
    <recommendedName>
        <fullName evidence="2">SsuA/THI5-like domain-containing protein</fullName>
    </recommendedName>
</protein>
<dbReference type="PROSITE" id="PS51257">
    <property type="entry name" value="PROKAR_LIPOPROTEIN"/>
    <property type="match status" value="1"/>
</dbReference>
<reference evidence="3 4" key="1">
    <citation type="submission" date="2019-11" db="EMBL/GenBank/DDBJ databases">
        <title>Draft genome of Amycolatopsis RM579.</title>
        <authorList>
            <person name="Duangmal K."/>
            <person name="Mingma R."/>
        </authorList>
    </citation>
    <scope>NUCLEOTIDE SEQUENCE [LARGE SCALE GENOMIC DNA]</scope>
    <source>
        <strain evidence="3 4">RM579</strain>
    </source>
</reference>
<dbReference type="InterPro" id="IPR015168">
    <property type="entry name" value="SsuA/THI5"/>
</dbReference>
<dbReference type="Proteomes" id="UP000440096">
    <property type="component" value="Unassembled WGS sequence"/>
</dbReference>
<dbReference type="EMBL" id="WMBA01000004">
    <property type="protein sequence ID" value="MTD53232.1"/>
    <property type="molecule type" value="Genomic_DNA"/>
</dbReference>
<evidence type="ECO:0000313" key="3">
    <source>
        <dbReference type="EMBL" id="MTD53232.1"/>
    </source>
</evidence>
<dbReference type="PANTHER" id="PTHR30024:SF7">
    <property type="entry name" value="NITRATE_NITRITE BINDING PROTEIN NRTA"/>
    <property type="match status" value="1"/>
</dbReference>
<dbReference type="PANTHER" id="PTHR30024">
    <property type="entry name" value="ALIPHATIC SULFONATES-BINDING PROTEIN-RELATED"/>
    <property type="match status" value="1"/>
</dbReference>
<accession>A0A6N7YMI2</accession>
<feature type="domain" description="SsuA/THI5-like" evidence="2">
    <location>
        <begin position="56"/>
        <end position="273"/>
    </location>
</feature>
<feature type="chain" id="PRO_5038480478" description="SsuA/THI5-like domain-containing protein" evidence="1">
    <location>
        <begin position="25"/>
        <end position="339"/>
    </location>
</feature>
<keyword evidence="4" id="KW-1185">Reference proteome</keyword>
<comment type="caution">
    <text evidence="3">The sequence shown here is derived from an EMBL/GenBank/DDBJ whole genome shotgun (WGS) entry which is preliminary data.</text>
</comment>
<evidence type="ECO:0000256" key="1">
    <source>
        <dbReference type="SAM" id="SignalP"/>
    </source>
</evidence>
<organism evidence="3 4">
    <name type="scientific">Amycolatopsis pithecellobii</name>
    <dbReference type="NCBI Taxonomy" id="664692"/>
    <lineage>
        <taxon>Bacteria</taxon>
        <taxon>Bacillati</taxon>
        <taxon>Actinomycetota</taxon>
        <taxon>Actinomycetes</taxon>
        <taxon>Pseudonocardiales</taxon>
        <taxon>Pseudonocardiaceae</taxon>
        <taxon>Amycolatopsis</taxon>
    </lineage>
</organism>
<proteinExistence type="predicted"/>
<sequence length="339" mass="34780">MRPSLRKRLFCLAVSAACALAATACGSSTSPRDEATGGPAPLPIKLNLIGGSLVTLPLFLAREMRYFEKAGLDVQPLTTNNGNSATQLLSSGQLDIAISTIPVTIAANSSGGDLVIASGGETREPLALQCRKGVGAVPGYPAGISSLAGKSIGTTAPGGAPDIYTRALLVSAGVDPARVSWVTVGSVPAEIAAIKAKRIDCVTSVQPVQQQLAGDVDTIVDVQNGQGPEFLLNANAWVYLASKQFANANPEVINRFRSAITATNAFLSDPANAPAIAKAVAPDYPGVGEPDLTGLIRGLAPSFAGAENITASQFDDAVKAYNLAYGKNVTAHQSELVLK</sequence>
<evidence type="ECO:0000259" key="2">
    <source>
        <dbReference type="Pfam" id="PF09084"/>
    </source>
</evidence>
<dbReference type="Pfam" id="PF09084">
    <property type="entry name" value="NMT1"/>
    <property type="match status" value="1"/>
</dbReference>